<gene>
    <name evidence="1" type="ORF">QYF61_012012</name>
</gene>
<protein>
    <submittedName>
        <fullName evidence="1">Uncharacterized protein</fullName>
    </submittedName>
</protein>
<dbReference type="AlphaFoldDB" id="A0AAN7PJ19"/>
<proteinExistence type="predicted"/>
<evidence type="ECO:0000313" key="1">
    <source>
        <dbReference type="EMBL" id="KAK4824196.1"/>
    </source>
</evidence>
<reference evidence="1 2" key="1">
    <citation type="journal article" date="2023" name="J. Hered.">
        <title>Chromosome-level genome of the wood stork (Mycteria americana) provides insight into avian chromosome evolution.</title>
        <authorList>
            <person name="Flamio R. Jr."/>
            <person name="Ramstad K.M."/>
        </authorList>
    </citation>
    <scope>NUCLEOTIDE SEQUENCE [LARGE SCALE GENOMIC DNA]</scope>
    <source>
        <strain evidence="1">JAX WOST 10</strain>
    </source>
</reference>
<comment type="caution">
    <text evidence="1">The sequence shown here is derived from an EMBL/GenBank/DDBJ whole genome shotgun (WGS) entry which is preliminary data.</text>
</comment>
<sequence>MGNSGKTRVLVELDPAELDHEPSNGDLTQLLPEITAVSNEHRIIESCRLEKTLRSSSPTVNLTLPSPSLNQVPKHHIYTSFKYLQGC</sequence>
<accession>A0AAN7PJ19</accession>
<keyword evidence="2" id="KW-1185">Reference proteome</keyword>
<name>A0AAN7PJ19_MYCAM</name>
<dbReference type="Proteomes" id="UP001333110">
    <property type="component" value="Unassembled WGS sequence"/>
</dbReference>
<dbReference type="EMBL" id="JAUNZN010000003">
    <property type="protein sequence ID" value="KAK4824196.1"/>
    <property type="molecule type" value="Genomic_DNA"/>
</dbReference>
<organism evidence="1 2">
    <name type="scientific">Mycteria americana</name>
    <name type="common">Wood stork</name>
    <dbReference type="NCBI Taxonomy" id="33587"/>
    <lineage>
        <taxon>Eukaryota</taxon>
        <taxon>Metazoa</taxon>
        <taxon>Chordata</taxon>
        <taxon>Craniata</taxon>
        <taxon>Vertebrata</taxon>
        <taxon>Euteleostomi</taxon>
        <taxon>Archelosauria</taxon>
        <taxon>Archosauria</taxon>
        <taxon>Dinosauria</taxon>
        <taxon>Saurischia</taxon>
        <taxon>Theropoda</taxon>
        <taxon>Coelurosauria</taxon>
        <taxon>Aves</taxon>
        <taxon>Neognathae</taxon>
        <taxon>Neoaves</taxon>
        <taxon>Aequornithes</taxon>
        <taxon>Ciconiiformes</taxon>
        <taxon>Ciconiidae</taxon>
        <taxon>Mycteria</taxon>
    </lineage>
</organism>
<evidence type="ECO:0000313" key="2">
    <source>
        <dbReference type="Proteomes" id="UP001333110"/>
    </source>
</evidence>